<reference evidence="1" key="1">
    <citation type="submission" date="2023-03" db="EMBL/GenBank/DDBJ databases">
        <authorList>
            <person name="Steffen K."/>
            <person name="Cardenas P."/>
        </authorList>
    </citation>
    <scope>NUCLEOTIDE SEQUENCE</scope>
</reference>
<dbReference type="Proteomes" id="UP001174909">
    <property type="component" value="Unassembled WGS sequence"/>
</dbReference>
<proteinExistence type="predicted"/>
<dbReference type="EMBL" id="CASHTH010003372">
    <property type="protein sequence ID" value="CAI8044053.1"/>
    <property type="molecule type" value="Genomic_DNA"/>
</dbReference>
<gene>
    <name evidence="1" type="ORF">GBAR_LOCUS24445</name>
</gene>
<dbReference type="Gene3D" id="3.20.20.140">
    <property type="entry name" value="Metal-dependent hydrolases"/>
    <property type="match status" value="1"/>
</dbReference>
<name>A0AA35T9R5_GEOBA</name>
<comment type="caution">
    <text evidence="1">The sequence shown here is derived from an EMBL/GenBank/DDBJ whole genome shotgun (WGS) entry which is preliminary data.</text>
</comment>
<dbReference type="AlphaFoldDB" id="A0AA35T9R5"/>
<evidence type="ECO:0000313" key="1">
    <source>
        <dbReference type="EMBL" id="CAI8044053.1"/>
    </source>
</evidence>
<protein>
    <submittedName>
        <fullName evidence="1">Uncharacterized protein</fullName>
    </submittedName>
</protein>
<accession>A0AA35T9R5</accession>
<dbReference type="NCBIfam" id="NF038032">
    <property type="entry name" value="CehA_McbA_metalo"/>
    <property type="match status" value="1"/>
</dbReference>
<organism evidence="1 2">
    <name type="scientific">Geodia barretti</name>
    <name type="common">Barrett's horny sponge</name>
    <dbReference type="NCBI Taxonomy" id="519541"/>
    <lineage>
        <taxon>Eukaryota</taxon>
        <taxon>Metazoa</taxon>
        <taxon>Porifera</taxon>
        <taxon>Demospongiae</taxon>
        <taxon>Heteroscleromorpha</taxon>
        <taxon>Tetractinellida</taxon>
        <taxon>Astrophorina</taxon>
        <taxon>Geodiidae</taxon>
        <taxon>Geodia</taxon>
    </lineage>
</organism>
<sequence>MDRGRNWVKVTVVDDDTGRPVPCRIHFRSPEGIPYQPHGHHNQVNSNLDTWHIDIGGDVRMGQITYAYIDGRCEGWLPRGDVIVDVARGFEYEPLRTKVRIEPGQQRLELRIKRWIDMNARRWFSGDSHVHFLSTDGAHLESSGEDLNVVNLLQSQWGSLFTNTEDFTGRASVVQNGSNIVYVSQENRQHFMGHMILWGLKEPVMPWCSDGPGEAEIGGHMETTLAHWADEAHAQGAWVINPHFPNPNGEPAALVATGRLDGVEMLRQTRPNHMEYYRYLNCGYRLPLVGGTDKMSSDVPVGLYRTYALLPDDQEFTYENWCRSVASGRTFLSGGPIIHLSVDGKDVGDTLAMSGPGSVEVEAWAESVLPVFSLEIVQRWSSRGTRRQSQRRSAARTEGEDQDRRSLLDCGSDWCIRLL</sequence>
<evidence type="ECO:0000313" key="2">
    <source>
        <dbReference type="Proteomes" id="UP001174909"/>
    </source>
</evidence>
<keyword evidence="2" id="KW-1185">Reference proteome</keyword>